<comment type="caution">
    <text evidence="6">The sequence shown here is derived from an EMBL/GenBank/DDBJ whole genome shotgun (WGS) entry which is preliminary data.</text>
</comment>
<gene>
    <name evidence="6" type="ORF">Q8A70_04665</name>
</gene>
<feature type="compositionally biased region" description="Basic and acidic residues" evidence="4">
    <location>
        <begin position="34"/>
        <end position="46"/>
    </location>
</feature>
<dbReference type="Pfam" id="PF04055">
    <property type="entry name" value="Radical_SAM"/>
    <property type="match status" value="1"/>
</dbReference>
<dbReference type="PROSITE" id="PS51918">
    <property type="entry name" value="RADICAL_SAM"/>
    <property type="match status" value="1"/>
</dbReference>
<evidence type="ECO:0000256" key="3">
    <source>
        <dbReference type="ARBA" id="ARBA00023014"/>
    </source>
</evidence>
<proteinExistence type="predicted"/>
<keyword evidence="2" id="KW-0408">Iron</keyword>
<keyword evidence="1" id="KW-0479">Metal-binding</keyword>
<accession>A0ABU0YIP8</accession>
<evidence type="ECO:0000256" key="1">
    <source>
        <dbReference type="ARBA" id="ARBA00022723"/>
    </source>
</evidence>
<keyword evidence="7" id="KW-1185">Reference proteome</keyword>
<dbReference type="Gene3D" id="3.80.30.30">
    <property type="match status" value="1"/>
</dbReference>
<dbReference type="Proteomes" id="UP001230156">
    <property type="component" value="Unassembled WGS sequence"/>
</dbReference>
<dbReference type="InterPro" id="IPR007197">
    <property type="entry name" value="rSAM"/>
</dbReference>
<evidence type="ECO:0000313" key="6">
    <source>
        <dbReference type="EMBL" id="MDQ7246941.1"/>
    </source>
</evidence>
<dbReference type="RefSeq" id="WP_379954357.1">
    <property type="nucleotide sequence ID" value="NZ_JAUYVI010000002.1"/>
</dbReference>
<dbReference type="InterPro" id="IPR058240">
    <property type="entry name" value="rSAM_sf"/>
</dbReference>
<dbReference type="PANTHER" id="PTHR43432:SF3">
    <property type="entry name" value="SLR0285 PROTEIN"/>
    <property type="match status" value="1"/>
</dbReference>
<evidence type="ECO:0000259" key="5">
    <source>
        <dbReference type="PROSITE" id="PS51918"/>
    </source>
</evidence>
<feature type="compositionally biased region" description="Pro residues" evidence="4">
    <location>
        <begin position="1"/>
        <end position="13"/>
    </location>
</feature>
<protein>
    <submittedName>
        <fullName evidence="6">PA0069 family radical SAM protein</fullName>
    </submittedName>
</protein>
<dbReference type="SFLD" id="SFLDG01084">
    <property type="entry name" value="Uncharacterised_Radical_SAM_Su"/>
    <property type="match status" value="1"/>
</dbReference>
<dbReference type="PANTHER" id="PTHR43432">
    <property type="entry name" value="SLR0285 PROTEIN"/>
    <property type="match status" value="1"/>
</dbReference>
<keyword evidence="3" id="KW-0411">Iron-sulfur</keyword>
<dbReference type="InterPro" id="IPR040086">
    <property type="entry name" value="MJ0683-like"/>
</dbReference>
<dbReference type="CDD" id="cd01335">
    <property type="entry name" value="Radical_SAM"/>
    <property type="match status" value="1"/>
</dbReference>
<dbReference type="InterPro" id="IPR006638">
    <property type="entry name" value="Elp3/MiaA/NifB-like_rSAM"/>
</dbReference>
<feature type="domain" description="Radical SAM core" evidence="5">
    <location>
        <begin position="75"/>
        <end position="315"/>
    </location>
</feature>
<dbReference type="NCBIfam" id="NF033668">
    <property type="entry name" value="rSAM_PA0069"/>
    <property type="match status" value="1"/>
</dbReference>
<reference evidence="7" key="1">
    <citation type="submission" date="2023-08" db="EMBL/GenBank/DDBJ databases">
        <title>Rhodospirillaceae gen. nov., a novel taxon isolated from the Yangtze River Yuezi River estuary sludge.</title>
        <authorList>
            <person name="Ruan L."/>
        </authorList>
    </citation>
    <scope>NUCLEOTIDE SEQUENCE [LARGE SCALE GENOMIC DNA]</scope>
    <source>
        <strain evidence="7">R-7</strain>
    </source>
</reference>
<feature type="region of interest" description="Disordered" evidence="4">
    <location>
        <begin position="1"/>
        <end position="55"/>
    </location>
</feature>
<organism evidence="6 7">
    <name type="scientific">Dongia sedimenti</name>
    <dbReference type="NCBI Taxonomy" id="3064282"/>
    <lineage>
        <taxon>Bacteria</taxon>
        <taxon>Pseudomonadati</taxon>
        <taxon>Pseudomonadota</taxon>
        <taxon>Alphaproteobacteria</taxon>
        <taxon>Rhodospirillales</taxon>
        <taxon>Dongiaceae</taxon>
        <taxon>Dongia</taxon>
    </lineage>
</organism>
<name>A0ABU0YIP8_9PROT</name>
<dbReference type="EMBL" id="JAUYVI010000002">
    <property type="protein sequence ID" value="MDQ7246941.1"/>
    <property type="molecule type" value="Genomic_DNA"/>
</dbReference>
<evidence type="ECO:0000313" key="7">
    <source>
        <dbReference type="Proteomes" id="UP001230156"/>
    </source>
</evidence>
<dbReference type="SMART" id="SM00729">
    <property type="entry name" value="Elp3"/>
    <property type="match status" value="1"/>
</dbReference>
<sequence length="379" mass="42338">MSSPPKIRPVLPPEPDEIPDLPQKGRGAVSNRPGRYEPGDRPRESDGWDWQDDEDAPKLRTTVAVDKTKSIIARNQSPDIAFDQSINAYRGCEHGCIYCFARPTHAFLGHSPGLDFESRLYMKPEAAKLLEAELRKPGYKPKVIAMGTNTDPYQPIERKYRITRQVLEVLSRFNHPAGITTKSANVLRDVDILGDMAKRNLVKVFISVTTLDRDLARTMEPRASTPELRLKAIASLHAAGVPVGVSVAPIIPALTDMEIESIIERAAEAGADSANFTLLRLPLEIKDLFIEWLEAHAPLKAKHVMDLVRDVHGGRIYNAEFGERMKGSGAYADLIRQRVQAAAKRFMMEPRYRFNVDCSQFKVPRAESPQGDLFAMDDA</sequence>
<evidence type="ECO:0000256" key="2">
    <source>
        <dbReference type="ARBA" id="ARBA00023004"/>
    </source>
</evidence>
<dbReference type="SUPFAM" id="SSF102114">
    <property type="entry name" value="Radical SAM enzymes"/>
    <property type="match status" value="1"/>
</dbReference>
<evidence type="ECO:0000256" key="4">
    <source>
        <dbReference type="SAM" id="MobiDB-lite"/>
    </source>
</evidence>
<dbReference type="SFLD" id="SFLDS00029">
    <property type="entry name" value="Radical_SAM"/>
    <property type="match status" value="1"/>
</dbReference>